<organism evidence="4 5">
    <name type="scientific">Caenorhabditis tropicalis</name>
    <dbReference type="NCBI Taxonomy" id="1561998"/>
    <lineage>
        <taxon>Eukaryota</taxon>
        <taxon>Metazoa</taxon>
        <taxon>Ecdysozoa</taxon>
        <taxon>Nematoda</taxon>
        <taxon>Chromadorea</taxon>
        <taxon>Rhabditida</taxon>
        <taxon>Rhabditina</taxon>
        <taxon>Rhabditomorpha</taxon>
        <taxon>Rhabditoidea</taxon>
        <taxon>Rhabditidae</taxon>
        <taxon>Peloderinae</taxon>
        <taxon>Caenorhabditis</taxon>
    </lineage>
</organism>
<dbReference type="Proteomes" id="UP000095282">
    <property type="component" value="Unplaced"/>
</dbReference>
<sequence length="277" mass="31424">MILRTLLLILIAQVTWCQIGQPGQAPGQVPLDPGYHQPLEPIKNILQGSYGNNVTLYFRNSPYRVSGDLTVEYGVTMDIETEETPESLLNQTNFNSGLILNASIRFEVTNDKRFNVDYLKIRNSEWMTSSSLECLQNKIIHLQNSYLMETEINSFLHNLKNGNGNKRLEVLTIESEEEEFDFTAVLNGLETIVTENQVYSMDKSTIEGAGHFLPFYLWRNIILHETHDFVTQDGRRVSIQSGGPRAIRIFVWKSKESRKRGNGGVDGPASKKHCSVI</sequence>
<dbReference type="eggNOG" id="ENOG502TIZU">
    <property type="taxonomic scope" value="Eukaryota"/>
</dbReference>
<dbReference type="WBParaSite" id="Csp11.Scaffold629.g8419.t1">
    <property type="protein sequence ID" value="Csp11.Scaffold629.g8419.t1"/>
    <property type="gene ID" value="Csp11.Scaffold629.g8419"/>
</dbReference>
<keyword evidence="4" id="KW-1185">Reference proteome</keyword>
<dbReference type="InterPro" id="IPR012885">
    <property type="entry name" value="F-box_Sdz-33"/>
</dbReference>
<feature type="signal peptide" evidence="2">
    <location>
        <begin position="1"/>
        <end position="17"/>
    </location>
</feature>
<dbReference type="STRING" id="1561998.A0A1I7UE62"/>
<dbReference type="PANTHER" id="PTHR21503:SF54">
    <property type="entry name" value="F-BOX DOMAIN-CONTAINING PROTEIN"/>
    <property type="match status" value="1"/>
</dbReference>
<feature type="chain" id="PRO_5009308803" evidence="2">
    <location>
        <begin position="18"/>
        <end position="277"/>
    </location>
</feature>
<dbReference type="PANTHER" id="PTHR21503">
    <property type="entry name" value="F-BOX-CONTAINING HYPOTHETICAL PROTEIN C.ELEGANS"/>
    <property type="match status" value="1"/>
</dbReference>
<keyword evidence="2" id="KW-0732">Signal</keyword>
<evidence type="ECO:0000313" key="5">
    <source>
        <dbReference type="WBParaSite" id="Csp11.Scaffold629.g8419.t1"/>
    </source>
</evidence>
<evidence type="ECO:0000313" key="4">
    <source>
        <dbReference type="Proteomes" id="UP000095282"/>
    </source>
</evidence>
<evidence type="ECO:0000259" key="3">
    <source>
        <dbReference type="Pfam" id="PF07735"/>
    </source>
</evidence>
<reference evidence="5" key="1">
    <citation type="submission" date="2016-11" db="UniProtKB">
        <authorList>
            <consortium name="WormBaseParasite"/>
        </authorList>
    </citation>
    <scope>IDENTIFICATION</scope>
</reference>
<proteinExistence type="predicted"/>
<protein>
    <submittedName>
        <fullName evidence="5">FBA_2 domain-containing protein</fullName>
    </submittedName>
</protein>
<feature type="region of interest" description="Disordered" evidence="1">
    <location>
        <begin position="258"/>
        <end position="277"/>
    </location>
</feature>
<evidence type="ECO:0000256" key="2">
    <source>
        <dbReference type="SAM" id="SignalP"/>
    </source>
</evidence>
<evidence type="ECO:0000256" key="1">
    <source>
        <dbReference type="SAM" id="MobiDB-lite"/>
    </source>
</evidence>
<name>A0A1I7UE62_9PELO</name>
<dbReference type="AlphaFoldDB" id="A0A1I7UE62"/>
<accession>A0A1I7UE62</accession>
<feature type="domain" description="Sdz-33 F-box" evidence="3">
    <location>
        <begin position="115"/>
        <end position="173"/>
    </location>
</feature>
<dbReference type="Pfam" id="PF07735">
    <property type="entry name" value="FBA_2"/>
    <property type="match status" value="1"/>
</dbReference>